<protein>
    <submittedName>
        <fullName evidence="2">Uncharacterized protein</fullName>
    </submittedName>
</protein>
<keyword evidence="3" id="KW-1185">Reference proteome</keyword>
<accession>A0AAQ3TP59</accession>
<evidence type="ECO:0000313" key="2">
    <source>
        <dbReference type="EMBL" id="WVZ75185.1"/>
    </source>
</evidence>
<dbReference type="AlphaFoldDB" id="A0AAQ3TP59"/>
<evidence type="ECO:0000313" key="3">
    <source>
        <dbReference type="Proteomes" id="UP001341281"/>
    </source>
</evidence>
<feature type="compositionally biased region" description="Pro residues" evidence="1">
    <location>
        <begin position="56"/>
        <end position="72"/>
    </location>
</feature>
<reference evidence="2 3" key="1">
    <citation type="submission" date="2024-02" db="EMBL/GenBank/DDBJ databases">
        <title>High-quality chromosome-scale genome assembly of Pensacola bahiagrass (Paspalum notatum Flugge var. saurae).</title>
        <authorList>
            <person name="Vega J.M."/>
            <person name="Podio M."/>
            <person name="Orjuela J."/>
            <person name="Siena L.A."/>
            <person name="Pessino S.C."/>
            <person name="Combes M.C."/>
            <person name="Mariac C."/>
            <person name="Albertini E."/>
            <person name="Pupilli F."/>
            <person name="Ortiz J.P.A."/>
            <person name="Leblanc O."/>
        </authorList>
    </citation>
    <scope>NUCLEOTIDE SEQUENCE [LARGE SCALE GENOMIC DNA]</scope>
    <source>
        <strain evidence="2">R1</strain>
        <tissue evidence="2">Leaf</tissue>
    </source>
</reference>
<name>A0AAQ3TP59_PASNO</name>
<evidence type="ECO:0000256" key="1">
    <source>
        <dbReference type="SAM" id="MobiDB-lite"/>
    </source>
</evidence>
<feature type="region of interest" description="Disordered" evidence="1">
    <location>
        <begin position="54"/>
        <end position="75"/>
    </location>
</feature>
<proteinExistence type="predicted"/>
<dbReference type="Proteomes" id="UP001341281">
    <property type="component" value="Chromosome 05"/>
</dbReference>
<sequence length="132" mass="14177">MPTTPFYIIFVSFLSTLSPNPPFPPWPPSFSLPLPPRVSLAAGFSSCVTAVASSSPWPPLAAPPGPDPPPPRTTSFLATRRGYLLFSRTNVGYGGGRHPHVYLFSSDGGSPGRIYTVHRLLWLGCSSSHPFP</sequence>
<gene>
    <name evidence="2" type="ORF">U9M48_023267</name>
</gene>
<dbReference type="EMBL" id="CP144749">
    <property type="protein sequence ID" value="WVZ75185.1"/>
    <property type="molecule type" value="Genomic_DNA"/>
</dbReference>
<organism evidence="2 3">
    <name type="scientific">Paspalum notatum var. saurae</name>
    <dbReference type="NCBI Taxonomy" id="547442"/>
    <lineage>
        <taxon>Eukaryota</taxon>
        <taxon>Viridiplantae</taxon>
        <taxon>Streptophyta</taxon>
        <taxon>Embryophyta</taxon>
        <taxon>Tracheophyta</taxon>
        <taxon>Spermatophyta</taxon>
        <taxon>Magnoliopsida</taxon>
        <taxon>Liliopsida</taxon>
        <taxon>Poales</taxon>
        <taxon>Poaceae</taxon>
        <taxon>PACMAD clade</taxon>
        <taxon>Panicoideae</taxon>
        <taxon>Andropogonodae</taxon>
        <taxon>Paspaleae</taxon>
        <taxon>Paspalinae</taxon>
        <taxon>Paspalum</taxon>
    </lineage>
</organism>